<feature type="domain" description="HNH nuclease" evidence="2">
    <location>
        <begin position="185"/>
        <end position="237"/>
    </location>
</feature>
<name>A0A9X2U3Q9_9BACT</name>
<protein>
    <recommendedName>
        <fullName evidence="2">HNH nuclease domain-containing protein</fullName>
    </recommendedName>
</protein>
<comment type="caution">
    <text evidence="3">The sequence shown here is derived from an EMBL/GenBank/DDBJ whole genome shotgun (WGS) entry which is preliminary data.</text>
</comment>
<accession>A0A9X2U3Q9</accession>
<dbReference type="SMART" id="SM00507">
    <property type="entry name" value="HNHc"/>
    <property type="match status" value="1"/>
</dbReference>
<gene>
    <name evidence="3" type="ORF">GGP82_002889</name>
</gene>
<feature type="compositionally biased region" description="Low complexity" evidence="1">
    <location>
        <begin position="167"/>
        <end position="181"/>
    </location>
</feature>
<dbReference type="RefSeq" id="WP_259083992.1">
    <property type="nucleotide sequence ID" value="NZ_JANTYZ010000011.1"/>
</dbReference>
<organism evidence="3 4">
    <name type="scientific">Salinibacter ruber</name>
    <dbReference type="NCBI Taxonomy" id="146919"/>
    <lineage>
        <taxon>Bacteria</taxon>
        <taxon>Pseudomonadati</taxon>
        <taxon>Rhodothermota</taxon>
        <taxon>Rhodothermia</taxon>
        <taxon>Rhodothermales</taxon>
        <taxon>Salinibacteraceae</taxon>
        <taxon>Salinibacter</taxon>
    </lineage>
</organism>
<evidence type="ECO:0000259" key="2">
    <source>
        <dbReference type="SMART" id="SM00507"/>
    </source>
</evidence>
<dbReference type="InterPro" id="IPR003615">
    <property type="entry name" value="HNH_nuc"/>
</dbReference>
<dbReference type="Pfam" id="PF13391">
    <property type="entry name" value="HNH_2"/>
    <property type="match status" value="1"/>
</dbReference>
<dbReference type="EMBL" id="JANTYZ010000011">
    <property type="protein sequence ID" value="MCS3866316.1"/>
    <property type="molecule type" value="Genomic_DNA"/>
</dbReference>
<evidence type="ECO:0000313" key="3">
    <source>
        <dbReference type="EMBL" id="MCS3866316.1"/>
    </source>
</evidence>
<feature type="region of interest" description="Disordered" evidence="1">
    <location>
        <begin position="153"/>
        <end position="183"/>
    </location>
</feature>
<feature type="region of interest" description="Disordered" evidence="1">
    <location>
        <begin position="258"/>
        <end position="280"/>
    </location>
</feature>
<proteinExistence type="predicted"/>
<sequence length="295" mass="33318">MSKQEVQRRHEMWEELCERGGPQSVGPTLVRELGIYRGQAGIWRDKDQTEKLTDGGSGVTVSVLHTGQSYADDLSEGGVIYHYPETGRIGSRDENEVEATKNACRLGIPIFVVVYPEEDDSKRDVYLGRVADWNDETEEFLILFDADLDAPGETASEVREKEPFQLTSERSSRTSPQPSRPEQGRFRFNVFKRYGKKCAVCEIGVGEMLVAAHIRGKAEDGSDDARNGLVLCKNHHAAFDSGLFSIEPETHLVHTVEEGPSKQELRIKHSRLSPAKSEPHEDAVRWHWERWKEGQ</sequence>
<evidence type="ECO:0000256" key="1">
    <source>
        <dbReference type="SAM" id="MobiDB-lite"/>
    </source>
</evidence>
<dbReference type="CDD" id="cd00085">
    <property type="entry name" value="HNHc"/>
    <property type="match status" value="1"/>
</dbReference>
<dbReference type="Proteomes" id="UP001155034">
    <property type="component" value="Unassembled WGS sequence"/>
</dbReference>
<dbReference type="AlphaFoldDB" id="A0A9X2U3Q9"/>
<evidence type="ECO:0000313" key="4">
    <source>
        <dbReference type="Proteomes" id="UP001155034"/>
    </source>
</evidence>
<reference evidence="3" key="1">
    <citation type="submission" date="2022-08" db="EMBL/GenBank/DDBJ databases">
        <title>Genomic Encyclopedia of Type Strains, Phase V (KMG-V): Genome sequencing to study the core and pangenomes of soil and plant-associated prokaryotes.</title>
        <authorList>
            <person name="Whitman W."/>
        </authorList>
    </citation>
    <scope>NUCLEOTIDE SEQUENCE</scope>
    <source>
        <strain evidence="3">SP2016B</strain>
    </source>
</reference>
<feature type="compositionally biased region" description="Basic and acidic residues" evidence="1">
    <location>
        <begin position="258"/>
        <end position="267"/>
    </location>
</feature>